<dbReference type="AlphaFoldDB" id="A0A915EDB8"/>
<dbReference type="Pfam" id="PF13888">
    <property type="entry name" value="MRF_C2"/>
    <property type="match status" value="1"/>
</dbReference>
<keyword evidence="2" id="KW-0472">Membrane</keyword>
<evidence type="ECO:0000259" key="3">
    <source>
        <dbReference type="PROSITE" id="PS51688"/>
    </source>
</evidence>
<dbReference type="InterPro" id="IPR025719">
    <property type="entry name" value="MYRF_C2"/>
</dbReference>
<dbReference type="InterPro" id="IPR026932">
    <property type="entry name" value="MYRF_ICA"/>
</dbReference>
<protein>
    <submittedName>
        <fullName evidence="5">Peptidase S74 domain-containing protein</fullName>
    </submittedName>
</protein>
<dbReference type="GO" id="GO:0043565">
    <property type="term" value="F:sequence-specific DNA binding"/>
    <property type="evidence" value="ECO:0007669"/>
    <property type="project" value="TreeGrafter"/>
</dbReference>
<accession>A0A915EDB8</accession>
<evidence type="ECO:0000256" key="2">
    <source>
        <dbReference type="SAM" id="Phobius"/>
    </source>
</evidence>
<dbReference type="GO" id="GO:0003700">
    <property type="term" value="F:DNA-binding transcription factor activity"/>
    <property type="evidence" value="ECO:0007669"/>
    <property type="project" value="TreeGrafter"/>
</dbReference>
<keyword evidence="4" id="KW-1185">Reference proteome</keyword>
<dbReference type="GO" id="GO:0005634">
    <property type="term" value="C:nucleus"/>
    <property type="evidence" value="ECO:0007669"/>
    <property type="project" value="TreeGrafter"/>
</dbReference>
<name>A0A915EDB8_9BILA</name>
<sequence>MGLTEENRHRVGVIAQELAEVLPDAVRDNGEFLTVDDTRIFYDTVAAAQELYRLTGNLECKIDQVEKISQKLARFAQKRKNHMGSMASGISDFSNLFGTSLGGDNKSYISYSRTSLASNGACEESNERRKRSDDNSKGHRRCRSSASYCQRGDQALCTSKITQGTIVALVVVMALCLMAMCTLYVLDWYNRTYVYFPHHHYGYPHIVSPTPAHPMNSDDGIEKSMPNFCCANHLSYSSKDGGSQGDESTFLELAGQSNVKGKLDLTSQAVFSTAEQLESGVQIQVLNLNATLDQRYCVTEGACNARKGRYNLYVPISDHLPTIPLQLKFSVEDGLFVDNCGILLDFDHKSCQMDIDNGLDGDKDKVTDSRKDRKKAVGRNIRPVSNRVTENIFEVSVGGFLQSAFRFRIGHTTESCNMAEDQQGRSFDEYNLVFYRSCLVDALRTSKVITD</sequence>
<dbReference type="Proteomes" id="UP000887574">
    <property type="component" value="Unplaced"/>
</dbReference>
<dbReference type="PANTHER" id="PTHR13029:SF18">
    <property type="entry name" value="MYELIN REGULATORY FACTOR HOMOLOG 1"/>
    <property type="match status" value="1"/>
</dbReference>
<dbReference type="WBParaSite" id="jg5144">
    <property type="protein sequence ID" value="jg5144"/>
    <property type="gene ID" value="jg5144"/>
</dbReference>
<reference evidence="5" key="1">
    <citation type="submission" date="2022-11" db="UniProtKB">
        <authorList>
            <consortium name="WormBaseParasite"/>
        </authorList>
    </citation>
    <scope>IDENTIFICATION</scope>
</reference>
<proteinExistence type="predicted"/>
<organism evidence="4 5">
    <name type="scientific">Ditylenchus dipsaci</name>
    <dbReference type="NCBI Taxonomy" id="166011"/>
    <lineage>
        <taxon>Eukaryota</taxon>
        <taxon>Metazoa</taxon>
        <taxon>Ecdysozoa</taxon>
        <taxon>Nematoda</taxon>
        <taxon>Chromadorea</taxon>
        <taxon>Rhabditida</taxon>
        <taxon>Tylenchina</taxon>
        <taxon>Tylenchomorpha</taxon>
        <taxon>Sphaerularioidea</taxon>
        <taxon>Anguinidae</taxon>
        <taxon>Anguininae</taxon>
        <taxon>Ditylenchus</taxon>
    </lineage>
</organism>
<feature type="compositionally biased region" description="Basic and acidic residues" evidence="1">
    <location>
        <begin position="125"/>
        <end position="137"/>
    </location>
</feature>
<feature type="transmembrane region" description="Helical" evidence="2">
    <location>
        <begin position="166"/>
        <end position="186"/>
    </location>
</feature>
<dbReference type="GO" id="GO:0005789">
    <property type="term" value="C:endoplasmic reticulum membrane"/>
    <property type="evidence" value="ECO:0007669"/>
    <property type="project" value="TreeGrafter"/>
</dbReference>
<keyword evidence="2" id="KW-1133">Transmembrane helix</keyword>
<dbReference type="GO" id="GO:0016540">
    <property type="term" value="P:protein autoprocessing"/>
    <property type="evidence" value="ECO:0007669"/>
    <property type="project" value="InterPro"/>
</dbReference>
<keyword evidence="2" id="KW-0812">Transmembrane</keyword>
<feature type="domain" description="Peptidase S74" evidence="3">
    <location>
        <begin position="1"/>
        <end position="62"/>
    </location>
</feature>
<feature type="region of interest" description="Disordered" evidence="1">
    <location>
        <begin position="120"/>
        <end position="141"/>
    </location>
</feature>
<dbReference type="InterPro" id="IPR051577">
    <property type="entry name" value="MRF-like"/>
</dbReference>
<dbReference type="GO" id="GO:0045893">
    <property type="term" value="P:positive regulation of DNA-templated transcription"/>
    <property type="evidence" value="ECO:0007669"/>
    <property type="project" value="TreeGrafter"/>
</dbReference>
<evidence type="ECO:0000313" key="4">
    <source>
        <dbReference type="Proteomes" id="UP000887574"/>
    </source>
</evidence>
<dbReference type="InterPro" id="IPR030392">
    <property type="entry name" value="S74_ICA"/>
</dbReference>
<evidence type="ECO:0000313" key="5">
    <source>
        <dbReference type="WBParaSite" id="jg5144"/>
    </source>
</evidence>
<evidence type="ECO:0000256" key="1">
    <source>
        <dbReference type="SAM" id="MobiDB-lite"/>
    </source>
</evidence>
<dbReference type="PROSITE" id="PS51688">
    <property type="entry name" value="ICA"/>
    <property type="match status" value="1"/>
</dbReference>
<dbReference type="PANTHER" id="PTHR13029">
    <property type="match status" value="1"/>
</dbReference>
<dbReference type="Pfam" id="PF13887">
    <property type="entry name" value="MYRF_ICA"/>
    <property type="match status" value="1"/>
</dbReference>